<feature type="compositionally biased region" description="Low complexity" evidence="4">
    <location>
        <begin position="547"/>
        <end position="570"/>
    </location>
</feature>
<dbReference type="InterPro" id="IPR002692">
    <property type="entry name" value="S45"/>
</dbReference>
<evidence type="ECO:0000313" key="7">
    <source>
        <dbReference type="Proteomes" id="UP001634747"/>
    </source>
</evidence>
<evidence type="ECO:0000256" key="5">
    <source>
        <dbReference type="SAM" id="Phobius"/>
    </source>
</evidence>
<organism evidence="6 7">
    <name type="scientific">Terriglobus aquaticus</name>
    <dbReference type="NCBI Taxonomy" id="940139"/>
    <lineage>
        <taxon>Bacteria</taxon>
        <taxon>Pseudomonadati</taxon>
        <taxon>Acidobacteriota</taxon>
        <taxon>Terriglobia</taxon>
        <taxon>Terriglobales</taxon>
        <taxon>Acidobacteriaceae</taxon>
        <taxon>Terriglobus</taxon>
    </lineage>
</organism>
<dbReference type="Gene3D" id="2.30.120.10">
    <property type="match status" value="1"/>
</dbReference>
<dbReference type="PANTHER" id="PTHR34218:SF4">
    <property type="entry name" value="ACYL-HOMOSERINE LACTONE ACYLASE QUIP"/>
    <property type="match status" value="1"/>
</dbReference>
<feature type="region of interest" description="Disordered" evidence="4">
    <location>
        <begin position="516"/>
        <end position="575"/>
    </location>
</feature>
<proteinExistence type="inferred from homology"/>
<dbReference type="InterPro" id="IPR014395">
    <property type="entry name" value="Pen/GL7ACA/AHL_acylase"/>
</dbReference>
<accession>A0ABW9KHE1</accession>
<dbReference type="EMBL" id="JBJYXY010000001">
    <property type="protein sequence ID" value="MFN2975196.1"/>
    <property type="molecule type" value="Genomic_DNA"/>
</dbReference>
<gene>
    <name evidence="6" type="ORF">ACK2TP_05420</name>
</gene>
<keyword evidence="5" id="KW-1133">Transmembrane helix</keyword>
<feature type="compositionally biased region" description="Polar residues" evidence="4">
    <location>
        <begin position="516"/>
        <end position="525"/>
    </location>
</feature>
<keyword evidence="7" id="KW-1185">Reference proteome</keyword>
<keyword evidence="2" id="KW-0378">Hydrolase</keyword>
<dbReference type="InterPro" id="IPR029055">
    <property type="entry name" value="Ntn_hydrolases_N"/>
</dbReference>
<dbReference type="PANTHER" id="PTHR34218">
    <property type="entry name" value="PEPTIDASE S45 PENICILLIN AMIDASE"/>
    <property type="match status" value="1"/>
</dbReference>
<dbReference type="InterPro" id="IPR023343">
    <property type="entry name" value="Penicillin_amidase_dom1"/>
</dbReference>
<dbReference type="CDD" id="cd03747">
    <property type="entry name" value="Ntn_PGA_like"/>
    <property type="match status" value="1"/>
</dbReference>
<keyword evidence="5" id="KW-0472">Membrane</keyword>
<evidence type="ECO:0000256" key="2">
    <source>
        <dbReference type="ARBA" id="ARBA00022801"/>
    </source>
</evidence>
<dbReference type="Proteomes" id="UP001634747">
    <property type="component" value="Unassembled WGS sequence"/>
</dbReference>
<protein>
    <submittedName>
        <fullName evidence="6">Penicillin acylase family protein</fullName>
    </submittedName>
</protein>
<dbReference type="Gene3D" id="1.10.439.10">
    <property type="entry name" value="Penicillin Amidohydrolase, domain 1"/>
    <property type="match status" value="1"/>
</dbReference>
<dbReference type="InterPro" id="IPR043146">
    <property type="entry name" value="Penicillin_amidase_N_B-knob"/>
</dbReference>
<keyword evidence="5" id="KW-0812">Transmembrane</keyword>
<name>A0ABW9KHE1_9BACT</name>
<feature type="transmembrane region" description="Helical" evidence="5">
    <location>
        <begin position="26"/>
        <end position="47"/>
    </location>
</feature>
<dbReference type="SUPFAM" id="SSF56235">
    <property type="entry name" value="N-terminal nucleophile aminohydrolases (Ntn hydrolases)"/>
    <property type="match status" value="1"/>
</dbReference>
<evidence type="ECO:0000313" key="6">
    <source>
        <dbReference type="EMBL" id="MFN2975196.1"/>
    </source>
</evidence>
<evidence type="ECO:0000256" key="3">
    <source>
        <dbReference type="ARBA" id="ARBA00023145"/>
    </source>
</evidence>
<evidence type="ECO:0000256" key="1">
    <source>
        <dbReference type="ARBA" id="ARBA00006586"/>
    </source>
</evidence>
<dbReference type="PIRSF" id="PIRSF001227">
    <property type="entry name" value="Pen_acylase"/>
    <property type="match status" value="1"/>
</dbReference>
<comment type="similarity">
    <text evidence="1">Belongs to the peptidase S45 family.</text>
</comment>
<dbReference type="RefSeq" id="WP_263413273.1">
    <property type="nucleotide sequence ID" value="NZ_BAABBH010000001.1"/>
</dbReference>
<sequence>MPTATTAPKRLTPTAYRRNRRMRRGIAVVVTLLVLAAVATIAARLWLRHAIAAGAPTLDGTLHVSGLSAPVRVRRDAYGIPHIQAANEDDLLVAQGYVTAQDRLWQMDMLRRHAAGELAEILGSDMLEHDRTQRYLQLRAVADRSVDELDPAERHALEQYSRGVNAAIAAAENGSGALPAEFRLLGYTPRPWTPRDSLLVGFAMAQDLSTGYPNKLNREAVTADLSPEMAADLYPTTTFRDHPPAEGHKDLSAPREMIEIPLDDSQVKLEAPQQFEDHLRDLQHANAILAASVSGLRCDGCTAGSNNWVVSGARSASGKPMLANDMHLSITVPGIWYTATLDAPNLSVAGVTLPGVPYVIVGHNSHVAWGFTNSSADAQDLYVEQRHGDTYTASDGSSQPIEHRTETILVKHGLNTTLDIAFTRHGGVATPILTPLFPHEKRTLALRWTLYDPGFASMPFDRANRAGTGAELEEAFRNFGGPSQNLVWGDDSGHIGYHLIGFVPLRNAPAVGSTVTFAQSGEQSPTVPPSLADDSTPIGVDGNPILPSASAPGSPSPQASTAPQSPSSAQTGSTAFVPISGHHALAPVPVPAGQYEWAQRIPYDQLPRVTDPASGILATANARITSDSYPYPISLDWEAPYRNERIWRALGDRTGLTPADMTALQDDVFSAFDRTLAERVAYAVDHVKSPSKRAREAANLLRSWDGRVTLEAAQPNITQAVRSALLTILLEPRLGRDGLLLYTPHARAYALEMLIEHAQPRWLPAGYADWNALLAAALERGLKDAHAPGKLSTWRWSGMNRIALGHPVFAKTWYLRWLSGAGSVEAPLPGNAYTVHVASGIHGASERFVVDLAQPEQGTMTLPLGESGNFRSPYFANQFPAWSTGKPLPMTGAAATHQLTLAP</sequence>
<keyword evidence="3" id="KW-0865">Zymogen</keyword>
<reference evidence="6 7" key="1">
    <citation type="submission" date="2024-12" db="EMBL/GenBank/DDBJ databases">
        <authorList>
            <person name="Lee Y."/>
        </authorList>
    </citation>
    <scope>NUCLEOTIDE SEQUENCE [LARGE SCALE GENOMIC DNA]</scope>
    <source>
        <strain evidence="6 7">03SUJ4</strain>
    </source>
</reference>
<dbReference type="Gene3D" id="3.60.20.10">
    <property type="entry name" value="Glutamine Phosphoribosylpyrophosphate, subunit 1, domain 1"/>
    <property type="match status" value="2"/>
</dbReference>
<comment type="caution">
    <text evidence="6">The sequence shown here is derived from an EMBL/GenBank/DDBJ whole genome shotgun (WGS) entry which is preliminary data.</text>
</comment>
<evidence type="ECO:0000256" key="4">
    <source>
        <dbReference type="SAM" id="MobiDB-lite"/>
    </source>
</evidence>
<dbReference type="Pfam" id="PF01804">
    <property type="entry name" value="Penicil_amidase"/>
    <property type="match status" value="1"/>
</dbReference>